<dbReference type="RefSeq" id="WP_249377028.1">
    <property type="nucleotide sequence ID" value="NZ_SNUZ01000012.1"/>
</dbReference>
<name>A0ABT0NIN8_9FIRM</name>
<keyword evidence="1" id="KW-1133">Transmembrane helix</keyword>
<dbReference type="PANTHER" id="PTHR37826:SF3">
    <property type="entry name" value="J DOMAIN-CONTAINING PROTEIN"/>
    <property type="match status" value="1"/>
</dbReference>
<gene>
    <name evidence="2" type="ORF">E2N93_08935</name>
</gene>
<dbReference type="Proteomes" id="UP001056693">
    <property type="component" value="Unassembled WGS sequence"/>
</dbReference>
<keyword evidence="3" id="KW-1185">Reference proteome</keyword>
<feature type="transmembrane region" description="Helical" evidence="1">
    <location>
        <begin position="327"/>
        <end position="349"/>
    </location>
</feature>
<keyword evidence="1" id="KW-0812">Transmembrane</keyword>
<organism evidence="2 3">
    <name type="scientific">Ruminococcus bromii</name>
    <dbReference type="NCBI Taxonomy" id="40518"/>
    <lineage>
        <taxon>Bacteria</taxon>
        <taxon>Bacillati</taxon>
        <taxon>Bacillota</taxon>
        <taxon>Clostridia</taxon>
        <taxon>Eubacteriales</taxon>
        <taxon>Oscillospiraceae</taxon>
        <taxon>Ruminococcus</taxon>
    </lineage>
</organism>
<reference evidence="2 3" key="1">
    <citation type="submission" date="2019-03" db="EMBL/GenBank/DDBJ databases">
        <authorList>
            <person name="Molinero N."/>
            <person name="Sanchez B."/>
            <person name="Walker A."/>
            <person name="Duncan S."/>
            <person name="Delgado S."/>
            <person name="Margolles A."/>
        </authorList>
    </citation>
    <scope>NUCLEOTIDE SEQUENCE [LARGE SCALE GENOMIC DNA]</scope>
    <source>
        <strain evidence="2 3">IPLA60002</strain>
    </source>
</reference>
<comment type="caution">
    <text evidence="2">The sequence shown here is derived from an EMBL/GenBank/DDBJ whole genome shotgun (WGS) entry which is preliminary data.</text>
</comment>
<evidence type="ECO:0000313" key="2">
    <source>
        <dbReference type="EMBL" id="MCL3788125.1"/>
    </source>
</evidence>
<proteinExistence type="predicted"/>
<dbReference type="EMBL" id="SNUZ01000012">
    <property type="protein sequence ID" value="MCL3788125.1"/>
    <property type="molecule type" value="Genomic_DNA"/>
</dbReference>
<sequence>MGTVNYNCPSCAAPLTFNPERQRFCCEYCLSEFSPEKIQQIYAEREQSGADTQQEFKEELHDGYVFHCDSCGAEVVTTSSTAATTCFYCHNPVVMKGRLSGDFRPDRIIPFKLSREQAVSAFMDKTKGKKFLPKDFLSDSNIEKMTGVYFPYWYIDTQQDSHMTARGKKYRHWKSGDRRYTETSYYDLFRSGDVYIRNVFERALSAADREMLQCIHPYDLSEAQPFSMSYLSGFQAEKRDIEKSDIQMMVDQKIDEYCKEVLKGACSEYSGIEVTNYYDRTDIESWSYTLLPVWIITYKYKGKIYPFAINGQTGKLYGSLPADTGRLIAMSSIIAGIAFAFGMLGGIFFI</sequence>
<accession>A0ABT0NIN8</accession>
<dbReference type="PANTHER" id="PTHR37826">
    <property type="entry name" value="FLOTILLIN BAND_7_5 DOMAIN PROTEIN"/>
    <property type="match status" value="1"/>
</dbReference>
<evidence type="ECO:0000313" key="3">
    <source>
        <dbReference type="Proteomes" id="UP001056693"/>
    </source>
</evidence>
<keyword evidence="1" id="KW-0472">Membrane</keyword>
<evidence type="ECO:0000256" key="1">
    <source>
        <dbReference type="SAM" id="Phobius"/>
    </source>
</evidence>
<protein>
    <submittedName>
        <fullName evidence="2">TFIIB-type zinc ribbon-containing protein</fullName>
    </submittedName>
</protein>
<dbReference type="Gene3D" id="2.20.28.30">
    <property type="entry name" value="RNA polymerase ii, chain L"/>
    <property type="match status" value="2"/>
</dbReference>